<dbReference type="Proteomes" id="UP000272706">
    <property type="component" value="Unassembled WGS sequence"/>
</dbReference>
<feature type="transmembrane region" description="Helical" evidence="1">
    <location>
        <begin position="87"/>
        <end position="107"/>
    </location>
</feature>
<protein>
    <submittedName>
        <fullName evidence="2">DUF2569 family protein</fullName>
    </submittedName>
</protein>
<evidence type="ECO:0000313" key="2">
    <source>
        <dbReference type="EMBL" id="RJT30941.1"/>
    </source>
</evidence>
<name>A0A3A5K653_9HYPH</name>
<sequence length="233" mass="24629">MTSINQEPARRPDSGLSYVPVAWLCITMALSVYGLISSWRVIGGYGLPDSVAYFVYSGLAGGIVTILWGLYLLGLAFNRSARFPRHFIIWQVVTIVWLAARLAYVLLAPDFGFSAQGLAFSLGEIAIGVLCIYLLRRGSGAEAVYASPETESPPVLVSVIAALLGIILGAALGACAGFAVGSLIAEITDMSCFEGACGYFAVFIGLAGLVVGAIAGGLFAVWRVNRRRRKPAT</sequence>
<dbReference type="EMBL" id="QZWZ01000032">
    <property type="protein sequence ID" value="RJT30941.1"/>
    <property type="molecule type" value="Genomic_DNA"/>
</dbReference>
<dbReference type="AlphaFoldDB" id="A0A3A5K653"/>
<gene>
    <name evidence="2" type="ORF">D3227_29275</name>
</gene>
<feature type="transmembrane region" description="Helical" evidence="1">
    <location>
        <begin position="155"/>
        <end position="179"/>
    </location>
</feature>
<comment type="caution">
    <text evidence="2">The sequence shown here is derived from an EMBL/GenBank/DDBJ whole genome shotgun (WGS) entry which is preliminary data.</text>
</comment>
<feature type="transmembrane region" description="Helical" evidence="1">
    <location>
        <begin position="199"/>
        <end position="222"/>
    </location>
</feature>
<proteinExistence type="predicted"/>
<feature type="transmembrane region" description="Helical" evidence="1">
    <location>
        <begin position="21"/>
        <end position="42"/>
    </location>
</feature>
<dbReference type="OrthoDB" id="8068286at2"/>
<evidence type="ECO:0000313" key="3">
    <source>
        <dbReference type="Proteomes" id="UP000272706"/>
    </source>
</evidence>
<feature type="transmembrane region" description="Helical" evidence="1">
    <location>
        <begin position="113"/>
        <end position="135"/>
    </location>
</feature>
<keyword evidence="3" id="KW-1185">Reference proteome</keyword>
<accession>A0A3A5K653</accession>
<keyword evidence="1" id="KW-1133">Transmembrane helix</keyword>
<dbReference type="RefSeq" id="WP_120017708.1">
    <property type="nucleotide sequence ID" value="NZ_QZWZ01000032.1"/>
</dbReference>
<reference evidence="2 3" key="1">
    <citation type="submission" date="2018-09" db="EMBL/GenBank/DDBJ databases">
        <title>Mesorhizobium carmichaelinearum sp. nov. isolated from Carmichaelinea spp. root nodules in New Zealand.</title>
        <authorList>
            <person name="De Meyer S.E."/>
        </authorList>
    </citation>
    <scope>NUCLEOTIDE SEQUENCE [LARGE SCALE GENOMIC DNA]</scope>
    <source>
        <strain evidence="2 3">ICMP19557</strain>
    </source>
</reference>
<feature type="transmembrane region" description="Helical" evidence="1">
    <location>
        <begin position="54"/>
        <end position="75"/>
    </location>
</feature>
<keyword evidence="1" id="KW-0812">Transmembrane</keyword>
<evidence type="ECO:0000256" key="1">
    <source>
        <dbReference type="SAM" id="Phobius"/>
    </source>
</evidence>
<organism evidence="2 3">
    <name type="scientific">Mesorhizobium waimense</name>
    <dbReference type="NCBI Taxonomy" id="1300307"/>
    <lineage>
        <taxon>Bacteria</taxon>
        <taxon>Pseudomonadati</taxon>
        <taxon>Pseudomonadota</taxon>
        <taxon>Alphaproteobacteria</taxon>
        <taxon>Hyphomicrobiales</taxon>
        <taxon>Phyllobacteriaceae</taxon>
        <taxon>Mesorhizobium</taxon>
    </lineage>
</organism>
<keyword evidence="1" id="KW-0472">Membrane</keyword>